<evidence type="ECO:0000256" key="1">
    <source>
        <dbReference type="SAM" id="MobiDB-lite"/>
    </source>
</evidence>
<proteinExistence type="predicted"/>
<dbReference type="CDD" id="cd01029">
    <property type="entry name" value="TOPRIM_primases"/>
    <property type="match status" value="1"/>
</dbReference>
<organism evidence="2 3">
    <name type="scientific">Aureliella helgolandensis</name>
    <dbReference type="NCBI Taxonomy" id="2527968"/>
    <lineage>
        <taxon>Bacteria</taxon>
        <taxon>Pseudomonadati</taxon>
        <taxon>Planctomycetota</taxon>
        <taxon>Planctomycetia</taxon>
        <taxon>Pirellulales</taxon>
        <taxon>Pirellulaceae</taxon>
        <taxon>Aureliella</taxon>
    </lineage>
</organism>
<name>A0A518G382_9BACT</name>
<dbReference type="RefSeq" id="WP_145075488.1">
    <property type="nucleotide sequence ID" value="NZ_CP036298.1"/>
</dbReference>
<gene>
    <name evidence="2" type="ORF">Q31a_13280</name>
</gene>
<protein>
    <recommendedName>
        <fullName evidence="4">DUF3987 domain-containing protein</fullName>
    </recommendedName>
</protein>
<dbReference type="EMBL" id="CP036298">
    <property type="protein sequence ID" value="QDV23035.1"/>
    <property type="molecule type" value="Genomic_DNA"/>
</dbReference>
<evidence type="ECO:0000313" key="2">
    <source>
        <dbReference type="EMBL" id="QDV23035.1"/>
    </source>
</evidence>
<dbReference type="Pfam" id="PF13148">
    <property type="entry name" value="DUF3987"/>
    <property type="match status" value="1"/>
</dbReference>
<evidence type="ECO:0000313" key="3">
    <source>
        <dbReference type="Proteomes" id="UP000318017"/>
    </source>
</evidence>
<dbReference type="KEGG" id="ahel:Q31a_13280"/>
<dbReference type="Proteomes" id="UP000318017">
    <property type="component" value="Chromosome"/>
</dbReference>
<feature type="region of interest" description="Disordered" evidence="1">
    <location>
        <begin position="728"/>
        <end position="755"/>
    </location>
</feature>
<dbReference type="AlphaFoldDB" id="A0A518G382"/>
<dbReference type="InterPro" id="IPR034154">
    <property type="entry name" value="TOPRIM_DnaG/twinkle"/>
</dbReference>
<dbReference type="OrthoDB" id="279540at2"/>
<accession>A0A518G382</accession>
<sequence length="755" mass="83079">MRNDIPSYFKDVRPTGQGKWQAKCPAHDDGTASLTITSTADRWLLHCHANCHIEAVLSGAGLSYSDLSGESSPLVESTLEYDYHDADGNHVYTVVRKPGKQFRQRKANGEWSLKGVTRVPYRLPEVIKADTVFIVEGEKDAETLRANGFTSTCNAGGAGKWQADWSGYFNGKTVYILPDNDDTGRDHARDVQAMLGRGVIVELPGLQPKGDVSDWFAGGGTVEQFREIVSSSPDTTPLNPGKSEVSSPNTKTKSENHVIPELVEFAPFPTDALPGALPEFIRQGARAACCDESFIALPLLAGLASAVGNSTALAVKRNWTAPSILWCVVIAESGSGKSAPQRLALSPLRARQRKLVREYDLAYEAYAKELEIYSKASADFKKAKPGAMEPPDPPIAPVCKRVLVDDTTVEALGKRLSENPRGLLCASDELSGWFSSFSRYKSGKSSDEPKWLEFYGAQMSVIDRAASKRPIVIDRASVSLTGTIQPGILRGHLTADHKASGLAARLLFAMPPRIVRRWTEDEIAEHIEESVSDIYESLLSLELNIDEEGEAKPYFCRLAPDAKRVFVKYYDRHNRESQALDGDLFAAYSKLEEVAARIALVIHCIRHALGETADRSHVDLDSMASGIQIVEWFKSEARRVYGVLQESQAATENRSLIQWLSAQSEPVTAREFYRANRSSVESCEHADALLTSFANADLGSWQETPPSELGGRPTRKFILTKLGHNPLNPWENEGSVQDSLEDEPESPVYGEPWQP</sequence>
<feature type="region of interest" description="Disordered" evidence="1">
    <location>
        <begin position="230"/>
        <end position="253"/>
    </location>
</feature>
<evidence type="ECO:0008006" key="4">
    <source>
        <dbReference type="Google" id="ProtNLM"/>
    </source>
</evidence>
<dbReference type="Gene3D" id="3.40.1360.10">
    <property type="match status" value="1"/>
</dbReference>
<reference evidence="2 3" key="1">
    <citation type="submission" date="2019-02" db="EMBL/GenBank/DDBJ databases">
        <title>Deep-cultivation of Planctomycetes and their phenomic and genomic characterization uncovers novel biology.</title>
        <authorList>
            <person name="Wiegand S."/>
            <person name="Jogler M."/>
            <person name="Boedeker C."/>
            <person name="Pinto D."/>
            <person name="Vollmers J."/>
            <person name="Rivas-Marin E."/>
            <person name="Kohn T."/>
            <person name="Peeters S.H."/>
            <person name="Heuer A."/>
            <person name="Rast P."/>
            <person name="Oberbeckmann S."/>
            <person name="Bunk B."/>
            <person name="Jeske O."/>
            <person name="Meyerdierks A."/>
            <person name="Storesund J.E."/>
            <person name="Kallscheuer N."/>
            <person name="Luecker S."/>
            <person name="Lage O.M."/>
            <person name="Pohl T."/>
            <person name="Merkel B.J."/>
            <person name="Hornburger P."/>
            <person name="Mueller R.-W."/>
            <person name="Bruemmer F."/>
            <person name="Labrenz M."/>
            <person name="Spormann A.M."/>
            <person name="Op den Camp H."/>
            <person name="Overmann J."/>
            <person name="Amann R."/>
            <person name="Jetten M.S.M."/>
            <person name="Mascher T."/>
            <person name="Medema M.H."/>
            <person name="Devos D.P."/>
            <person name="Kaster A.-K."/>
            <person name="Ovreas L."/>
            <person name="Rohde M."/>
            <person name="Galperin M.Y."/>
            <person name="Jogler C."/>
        </authorList>
    </citation>
    <scope>NUCLEOTIDE SEQUENCE [LARGE SCALE GENOMIC DNA]</scope>
    <source>
        <strain evidence="2 3">Q31a</strain>
    </source>
</reference>
<feature type="compositionally biased region" description="Polar residues" evidence="1">
    <location>
        <begin position="230"/>
        <end position="251"/>
    </location>
</feature>
<keyword evidence="3" id="KW-1185">Reference proteome</keyword>
<dbReference type="InterPro" id="IPR025048">
    <property type="entry name" value="DUF3987"/>
</dbReference>